<dbReference type="EMBL" id="QPKV01000008">
    <property type="protein sequence ID" value="RDC55032.1"/>
    <property type="molecule type" value="Genomic_DNA"/>
</dbReference>
<organism evidence="1 2">
    <name type="scientific">Pedobacter chinensis</name>
    <dbReference type="NCBI Taxonomy" id="2282421"/>
    <lineage>
        <taxon>Bacteria</taxon>
        <taxon>Pseudomonadati</taxon>
        <taxon>Bacteroidota</taxon>
        <taxon>Sphingobacteriia</taxon>
        <taxon>Sphingobacteriales</taxon>
        <taxon>Sphingobacteriaceae</taxon>
        <taxon>Pedobacter</taxon>
    </lineage>
</organism>
<accession>A0A369PRU3</accession>
<proteinExistence type="predicted"/>
<evidence type="ECO:0000313" key="1">
    <source>
        <dbReference type="EMBL" id="RDC55032.1"/>
    </source>
</evidence>
<name>A0A369PRU3_9SPHI</name>
<dbReference type="AlphaFoldDB" id="A0A369PRU3"/>
<evidence type="ECO:0000313" key="2">
    <source>
        <dbReference type="Proteomes" id="UP000253961"/>
    </source>
</evidence>
<dbReference type="Proteomes" id="UP000253961">
    <property type="component" value="Unassembled WGS sequence"/>
</dbReference>
<keyword evidence="2" id="KW-1185">Reference proteome</keyword>
<gene>
    <name evidence="1" type="ORF">DU508_17915</name>
</gene>
<comment type="caution">
    <text evidence="1">The sequence shown here is derived from an EMBL/GenBank/DDBJ whole genome shotgun (WGS) entry which is preliminary data.</text>
</comment>
<reference evidence="1 2" key="1">
    <citation type="submission" date="2018-07" db="EMBL/GenBank/DDBJ databases">
        <title>Pedobacter sp. nov., isolated from soil.</title>
        <authorList>
            <person name="Zhou L.Y."/>
            <person name="Du Z.J."/>
        </authorList>
    </citation>
    <scope>NUCLEOTIDE SEQUENCE [LARGE SCALE GENOMIC DNA]</scope>
    <source>
        <strain evidence="1 2">JDX94</strain>
    </source>
</reference>
<sequence length="65" mass="7599">MIDTEKINGISVICGRKTQPTEIKTFNSSIRYDFFNAQLFTAGLNDPYRKDLRNQRNLREKNTTD</sequence>
<protein>
    <submittedName>
        <fullName evidence="1">Uncharacterized protein</fullName>
    </submittedName>
</protein>